<comment type="caution">
    <text evidence="4">The sequence shown here is derived from an EMBL/GenBank/DDBJ whole genome shotgun (WGS) entry which is preliminary data.</text>
</comment>
<dbReference type="Pfam" id="PF00632">
    <property type="entry name" value="HECT"/>
    <property type="match status" value="1"/>
</dbReference>
<evidence type="ECO:0000313" key="4">
    <source>
        <dbReference type="EMBL" id="CAB4010624.1"/>
    </source>
</evidence>
<keyword evidence="4" id="KW-0436">Ligase</keyword>
<keyword evidence="1 2" id="KW-0833">Ubl conjugation pathway</keyword>
<keyword evidence="5" id="KW-1185">Reference proteome</keyword>
<proteinExistence type="predicted"/>
<organism evidence="4 5">
    <name type="scientific">Paramuricea clavata</name>
    <name type="common">Red gorgonian</name>
    <name type="synonym">Violescent sea-whip</name>
    <dbReference type="NCBI Taxonomy" id="317549"/>
    <lineage>
        <taxon>Eukaryota</taxon>
        <taxon>Metazoa</taxon>
        <taxon>Cnidaria</taxon>
        <taxon>Anthozoa</taxon>
        <taxon>Octocorallia</taxon>
        <taxon>Malacalcyonacea</taxon>
        <taxon>Plexauridae</taxon>
        <taxon>Paramuricea</taxon>
    </lineage>
</organism>
<dbReference type="InterPro" id="IPR035983">
    <property type="entry name" value="Hect_E3_ubiquitin_ligase"/>
</dbReference>
<comment type="caution">
    <text evidence="2">Lacks conserved residue(s) required for the propagation of feature annotation.</text>
</comment>
<feature type="compositionally biased region" description="Low complexity" evidence="3">
    <location>
        <begin position="50"/>
        <end position="66"/>
    </location>
</feature>
<reference evidence="4" key="1">
    <citation type="submission" date="2020-04" db="EMBL/GenBank/DDBJ databases">
        <authorList>
            <person name="Alioto T."/>
            <person name="Alioto T."/>
            <person name="Gomez Garrido J."/>
        </authorList>
    </citation>
    <scope>NUCLEOTIDE SEQUENCE</scope>
    <source>
        <strain evidence="4">A484AB</strain>
    </source>
</reference>
<protein>
    <submittedName>
        <fullName evidence="4">G2 M phase-specific E3 ubiquitin- ligase-like</fullName>
    </submittedName>
</protein>
<evidence type="ECO:0000256" key="3">
    <source>
        <dbReference type="SAM" id="MobiDB-lite"/>
    </source>
</evidence>
<dbReference type="GO" id="GO:0004842">
    <property type="term" value="F:ubiquitin-protein transferase activity"/>
    <property type="evidence" value="ECO:0007669"/>
    <property type="project" value="InterPro"/>
</dbReference>
<dbReference type="AlphaFoldDB" id="A0A7D9EM72"/>
<feature type="compositionally biased region" description="Polar residues" evidence="3">
    <location>
        <begin position="76"/>
        <end position="86"/>
    </location>
</feature>
<name>A0A7D9EM72_PARCT</name>
<feature type="compositionally biased region" description="Basic and acidic residues" evidence="3">
    <location>
        <begin position="257"/>
        <end position="266"/>
    </location>
</feature>
<gene>
    <name evidence="4" type="ORF">PACLA_8A014366</name>
</gene>
<feature type="region of interest" description="Disordered" evidence="3">
    <location>
        <begin position="234"/>
        <end position="274"/>
    </location>
</feature>
<dbReference type="GO" id="GO:0016874">
    <property type="term" value="F:ligase activity"/>
    <property type="evidence" value="ECO:0007669"/>
    <property type="project" value="UniProtKB-KW"/>
</dbReference>
<evidence type="ECO:0000256" key="1">
    <source>
        <dbReference type="ARBA" id="ARBA00022786"/>
    </source>
</evidence>
<sequence length="736" mass="81921">MAEQLLNRLINAVENIRSANNGTGTNQNRERNESVESEINHLFPSVASVRQNNQSSLSQSSVTTSRLDADPDRVARTNTFNPTQNYRASKSRKKQSSNRSQKRKRDECEKGNSSKSAILKDVIMLPSPDIKVVPRGWKREKLYEKMFAVSAVEIHESMSEGDVRQIFNNIYEKKIAGLSEPKFNFVRAVGNKIIDPGCKSYDGKVIKYLSKQGPIYIRATQNISSGLQILNENEHTSDESNSDDNGEEQSVAGPSPRPHDEAHTEGDGIEEADENSDDDVLFVSAFGSNDDAPVLMNETFPVTLVNCPTCTMSFPSDEIAEHADRCADAAEGLLQSQVTYGSLMMQEMDIPEVVFESSSNDGSATTIVECLATLRRNVKEEITKIYVRRKRLWEDFVHVTKSCKWFQPQNNIKVIFIGEPAIDDGGPKREFFTETLDQMKIRLFCNGVPVASTISLTEGLFKAAGLLMACSIVQGGPAPNFMSPWVYDYLAFGLHHVPLNPDDIEDISVKNVANQISNASSDQELQETLCKDEILMVLSSVGYRGIPSRESLANKDKLVRSICVKELLAPRIPVLKDLEEGLQHFDLLCSMKNHPALFKQLFTPSSIYEISAHTFLDGLLVMYSAQQALKEKEEDIFKYFTDFILTLKHGGIDEAPDLSLRHVVKFVTGTYQMPPIGFPSRIKIKFLHGCAVGCKCRPVSSTCSLTLTLPVHLCRSEELGDLLISALTECCGFDKV</sequence>
<dbReference type="PROSITE" id="PS50237">
    <property type="entry name" value="HECT"/>
    <property type="match status" value="2"/>
</dbReference>
<feature type="active site" description="Glycyl thioester intermediate" evidence="2">
    <location>
        <position position="703"/>
    </location>
</feature>
<dbReference type="Gene3D" id="3.30.2410.10">
    <property type="entry name" value="Hect, E3 ligase catalytic domain"/>
    <property type="match status" value="1"/>
</dbReference>
<accession>A0A7D9EM72</accession>
<feature type="compositionally biased region" description="Basic residues" evidence="3">
    <location>
        <begin position="89"/>
        <end position="103"/>
    </location>
</feature>
<dbReference type="SUPFAM" id="SSF56204">
    <property type="entry name" value="Hect, E3 ligase catalytic domain"/>
    <property type="match status" value="1"/>
</dbReference>
<feature type="region of interest" description="Disordered" evidence="3">
    <location>
        <begin position="50"/>
        <end position="113"/>
    </location>
</feature>
<dbReference type="OrthoDB" id="5987852at2759"/>
<evidence type="ECO:0000256" key="2">
    <source>
        <dbReference type="PROSITE-ProRule" id="PRU00104"/>
    </source>
</evidence>
<dbReference type="Gene3D" id="3.90.1750.10">
    <property type="entry name" value="Hect, E3 ligase catalytic domains"/>
    <property type="match status" value="1"/>
</dbReference>
<evidence type="ECO:0000313" key="5">
    <source>
        <dbReference type="Proteomes" id="UP001152795"/>
    </source>
</evidence>
<dbReference type="EMBL" id="CACRXK020006852">
    <property type="protein sequence ID" value="CAB4010624.1"/>
    <property type="molecule type" value="Genomic_DNA"/>
</dbReference>
<dbReference type="Proteomes" id="UP001152795">
    <property type="component" value="Unassembled WGS sequence"/>
</dbReference>
<dbReference type="InterPro" id="IPR000569">
    <property type="entry name" value="HECT_dom"/>
</dbReference>